<feature type="domain" description="Metallo-beta-lactamase" evidence="2">
    <location>
        <begin position="12"/>
        <end position="170"/>
    </location>
</feature>
<dbReference type="InterPro" id="IPR001279">
    <property type="entry name" value="Metallo-B-lactamas"/>
</dbReference>
<dbReference type="InterPro" id="IPR051682">
    <property type="entry name" value="Mito_Persulfide_Diox"/>
</dbReference>
<evidence type="ECO:0000313" key="4">
    <source>
        <dbReference type="Proteomes" id="UP001549691"/>
    </source>
</evidence>
<comment type="caution">
    <text evidence="3">The sequence shown here is derived from an EMBL/GenBank/DDBJ whole genome shotgun (WGS) entry which is preliminary data.</text>
</comment>
<dbReference type="SUPFAM" id="SSF56281">
    <property type="entry name" value="Metallo-hydrolase/oxidoreductase"/>
    <property type="match status" value="1"/>
</dbReference>
<protein>
    <submittedName>
        <fullName evidence="3">MBL fold metallo-hydrolase</fullName>
    </submittedName>
</protein>
<keyword evidence="4" id="KW-1185">Reference proteome</keyword>
<sequence>MHFRQLFDAESKALTYLLADGKAGEAVVIDPLKSQATLILALLAEHNLRLTYVLRTHVHRPDRSDCGELCLRTGAHFMLGENTPDDIPSQRLADGACINFGVEHITVLATPGHTPGSVCYLWQDRLFSGDTLCIRGCDCAGDDADPGQLFDSVKHKLFTLADETLVFPGHELNGRTVSTIQEERQYNPSFAGLNREAFVVAAREDVRTSPRKRKTALLSHGQGKW</sequence>
<evidence type="ECO:0000256" key="1">
    <source>
        <dbReference type="ARBA" id="ARBA00022723"/>
    </source>
</evidence>
<dbReference type="EMBL" id="JBEWZI010000003">
    <property type="protein sequence ID" value="MET7013361.1"/>
    <property type="molecule type" value="Genomic_DNA"/>
</dbReference>
<dbReference type="CDD" id="cd07724">
    <property type="entry name" value="POD-like_MBL-fold"/>
    <property type="match status" value="1"/>
</dbReference>
<dbReference type="PANTHER" id="PTHR43084">
    <property type="entry name" value="PERSULFIDE DIOXYGENASE ETHE1"/>
    <property type="match status" value="1"/>
</dbReference>
<dbReference type="RefSeq" id="WP_354599822.1">
    <property type="nucleotide sequence ID" value="NZ_JBEWZI010000003.1"/>
</dbReference>
<dbReference type="Gene3D" id="3.60.15.10">
    <property type="entry name" value="Ribonuclease Z/Hydroxyacylglutathione hydrolase-like"/>
    <property type="match status" value="1"/>
</dbReference>
<dbReference type="InterPro" id="IPR044528">
    <property type="entry name" value="POD-like_MBL-fold"/>
</dbReference>
<keyword evidence="1" id="KW-0479">Metal-binding</keyword>
<gene>
    <name evidence="3" type="ORF">ABXR19_04115</name>
</gene>
<evidence type="ECO:0000259" key="2">
    <source>
        <dbReference type="SMART" id="SM00849"/>
    </source>
</evidence>
<dbReference type="Proteomes" id="UP001549691">
    <property type="component" value="Unassembled WGS sequence"/>
</dbReference>
<name>A0ABV2THG9_9RHOO</name>
<dbReference type="SMART" id="SM00849">
    <property type="entry name" value="Lactamase_B"/>
    <property type="match status" value="1"/>
</dbReference>
<dbReference type="Pfam" id="PF00753">
    <property type="entry name" value="Lactamase_B"/>
    <property type="match status" value="1"/>
</dbReference>
<reference evidence="3 4" key="1">
    <citation type="submission" date="2024-07" db="EMBL/GenBank/DDBJ databases">
        <title>Uliginosibacterium flavum JJ3220;KACC:17644.</title>
        <authorList>
            <person name="Kim M.K."/>
        </authorList>
    </citation>
    <scope>NUCLEOTIDE SEQUENCE [LARGE SCALE GENOMIC DNA]</scope>
    <source>
        <strain evidence="3 4">KACC:17644</strain>
    </source>
</reference>
<evidence type="ECO:0000313" key="3">
    <source>
        <dbReference type="EMBL" id="MET7013361.1"/>
    </source>
</evidence>
<organism evidence="3 4">
    <name type="scientific">Uliginosibacterium flavum</name>
    <dbReference type="NCBI Taxonomy" id="1396831"/>
    <lineage>
        <taxon>Bacteria</taxon>
        <taxon>Pseudomonadati</taxon>
        <taxon>Pseudomonadota</taxon>
        <taxon>Betaproteobacteria</taxon>
        <taxon>Rhodocyclales</taxon>
        <taxon>Zoogloeaceae</taxon>
        <taxon>Uliginosibacterium</taxon>
    </lineage>
</organism>
<proteinExistence type="predicted"/>
<dbReference type="InterPro" id="IPR036866">
    <property type="entry name" value="RibonucZ/Hydroxyglut_hydro"/>
</dbReference>
<dbReference type="PANTHER" id="PTHR43084:SF1">
    <property type="entry name" value="PERSULFIDE DIOXYGENASE ETHE1, MITOCHONDRIAL"/>
    <property type="match status" value="1"/>
</dbReference>
<accession>A0ABV2THG9</accession>